<dbReference type="AlphaFoldDB" id="A0A9Q0EKJ3"/>
<reference evidence="2" key="1">
    <citation type="submission" date="2022-07" db="EMBL/GenBank/DDBJ databases">
        <title>Chromosome-level genome of Muraenolepis orangiensis.</title>
        <authorList>
            <person name="Kim J."/>
        </authorList>
    </citation>
    <scope>NUCLEOTIDE SEQUENCE</scope>
    <source>
        <strain evidence="2">KU_S4_2022</strain>
        <tissue evidence="2">Muscle</tissue>
    </source>
</reference>
<sequence length="91" mass="10000">MGVFSVSDRRPQGPLRWHQRLGSVERQRDGPPGPQPPRDPNPPPGTPTTPGPRPPRDPLEGRWDRASGGQRAPPTVKPEEEHAKQKLHSAA</sequence>
<feature type="compositionally biased region" description="Basic and acidic residues" evidence="1">
    <location>
        <begin position="54"/>
        <end position="65"/>
    </location>
</feature>
<keyword evidence="3" id="KW-1185">Reference proteome</keyword>
<feature type="compositionally biased region" description="Pro residues" evidence="1">
    <location>
        <begin position="31"/>
        <end position="53"/>
    </location>
</feature>
<dbReference type="Proteomes" id="UP001148018">
    <property type="component" value="Unassembled WGS sequence"/>
</dbReference>
<protein>
    <submittedName>
        <fullName evidence="2">Uncharacterized protein</fullName>
    </submittedName>
</protein>
<feature type="region of interest" description="Disordered" evidence="1">
    <location>
        <begin position="1"/>
        <end position="91"/>
    </location>
</feature>
<name>A0A9Q0EKJ3_9TELE</name>
<organism evidence="2 3">
    <name type="scientific">Muraenolepis orangiensis</name>
    <name type="common">Patagonian moray cod</name>
    <dbReference type="NCBI Taxonomy" id="630683"/>
    <lineage>
        <taxon>Eukaryota</taxon>
        <taxon>Metazoa</taxon>
        <taxon>Chordata</taxon>
        <taxon>Craniata</taxon>
        <taxon>Vertebrata</taxon>
        <taxon>Euteleostomi</taxon>
        <taxon>Actinopterygii</taxon>
        <taxon>Neopterygii</taxon>
        <taxon>Teleostei</taxon>
        <taxon>Neoteleostei</taxon>
        <taxon>Acanthomorphata</taxon>
        <taxon>Zeiogadaria</taxon>
        <taxon>Gadariae</taxon>
        <taxon>Gadiformes</taxon>
        <taxon>Muraenolepidoidei</taxon>
        <taxon>Muraenolepididae</taxon>
        <taxon>Muraenolepis</taxon>
    </lineage>
</organism>
<evidence type="ECO:0000313" key="2">
    <source>
        <dbReference type="EMBL" id="KAJ3609412.1"/>
    </source>
</evidence>
<accession>A0A9Q0EKJ3</accession>
<evidence type="ECO:0000256" key="1">
    <source>
        <dbReference type="SAM" id="MobiDB-lite"/>
    </source>
</evidence>
<comment type="caution">
    <text evidence="2">The sequence shown here is derived from an EMBL/GenBank/DDBJ whole genome shotgun (WGS) entry which is preliminary data.</text>
</comment>
<dbReference type="EMBL" id="JANIIK010000039">
    <property type="protein sequence ID" value="KAJ3609412.1"/>
    <property type="molecule type" value="Genomic_DNA"/>
</dbReference>
<gene>
    <name evidence="2" type="ORF">NHX12_023933</name>
</gene>
<proteinExistence type="predicted"/>
<evidence type="ECO:0000313" key="3">
    <source>
        <dbReference type="Proteomes" id="UP001148018"/>
    </source>
</evidence>